<dbReference type="Proteomes" id="UP000246316">
    <property type="component" value="Segment"/>
</dbReference>
<sequence>MDAFVEAVKNNDLVKAKKAFGSIMTERTTALIESRKKELAAQVMIEGEAVDYDQDEIEKTGVTDPDADAAKDKKAKEAKKEKAGE</sequence>
<accession>A0A2S1GLP9</accession>
<keyword evidence="3" id="KW-1185">Reference proteome</keyword>
<dbReference type="KEGG" id="vg:65112751"/>
<evidence type="ECO:0000313" key="2">
    <source>
        <dbReference type="EMBL" id="AWD90318.1"/>
    </source>
</evidence>
<feature type="region of interest" description="Disordered" evidence="1">
    <location>
        <begin position="54"/>
        <end position="85"/>
    </location>
</feature>
<dbReference type="InterPro" id="IPR035114">
    <property type="entry name" value="GP67"/>
</dbReference>
<reference evidence="2" key="1">
    <citation type="submission" date="2018-03" db="EMBL/GenBank/DDBJ databases">
        <title>Phage therapy in agriculture - a green tech approach to combat plant pathogenic bacteria.</title>
        <authorList>
            <person name="Carstens A.B."/>
            <person name="Djurhuus A.M."/>
            <person name="Hansen L.H."/>
        </authorList>
    </citation>
    <scope>NUCLEOTIDE SEQUENCE [LARGE SCALE GENOMIC DNA]</scope>
</reference>
<dbReference type="EMBL" id="MH059636">
    <property type="protein sequence ID" value="AWD90318.1"/>
    <property type="molecule type" value="Genomic_DNA"/>
</dbReference>
<evidence type="ECO:0000313" key="3">
    <source>
        <dbReference type="Proteomes" id="UP000246316"/>
    </source>
</evidence>
<protein>
    <submittedName>
        <fullName evidence="2">Prohead protein</fullName>
    </submittedName>
</protein>
<dbReference type="GeneID" id="65112751"/>
<organism evidence="2 3">
    <name type="scientific">Erwinia phage Cronus</name>
    <dbReference type="NCBI Taxonomy" id="2163633"/>
    <lineage>
        <taxon>Viruses</taxon>
        <taxon>Duplodnaviria</taxon>
        <taxon>Heunggongvirae</taxon>
        <taxon>Uroviricota</taxon>
        <taxon>Caudoviricetes</taxon>
        <taxon>Pantevenvirales</taxon>
        <taxon>Straboviridae</taxon>
        <taxon>Tevenvirinae</taxon>
        <taxon>Risoevirus</taxon>
        <taxon>Risoevirus cronus</taxon>
        <taxon>Roskildevirus cronus</taxon>
    </lineage>
</organism>
<proteinExistence type="predicted"/>
<name>A0A2S1GLP9_9CAUD</name>
<feature type="compositionally biased region" description="Basic and acidic residues" evidence="1">
    <location>
        <begin position="68"/>
        <end position="85"/>
    </location>
</feature>
<dbReference type="RefSeq" id="YP_010095117.1">
    <property type="nucleotide sequence ID" value="NC_055743.1"/>
</dbReference>
<evidence type="ECO:0000256" key="1">
    <source>
        <dbReference type="SAM" id="MobiDB-lite"/>
    </source>
</evidence>
<dbReference type="Pfam" id="PF17634">
    <property type="entry name" value="GP67"/>
    <property type="match status" value="1"/>
</dbReference>